<dbReference type="EMBL" id="BJCL01000006">
    <property type="protein sequence ID" value="GCL63702.1"/>
    <property type="molecule type" value="Genomic_DNA"/>
</dbReference>
<organism evidence="1 2">
    <name type="scientific">Pseudaquabacterium pictum</name>
    <dbReference type="NCBI Taxonomy" id="2315236"/>
    <lineage>
        <taxon>Bacteria</taxon>
        <taxon>Pseudomonadati</taxon>
        <taxon>Pseudomonadota</taxon>
        <taxon>Betaproteobacteria</taxon>
        <taxon>Burkholderiales</taxon>
        <taxon>Sphaerotilaceae</taxon>
        <taxon>Pseudaquabacterium</taxon>
    </lineage>
</organism>
<reference evidence="2" key="1">
    <citation type="submission" date="2019-03" db="EMBL/GenBank/DDBJ databases">
        <title>Aquabacterium pictum sp.nov., the first bacteriochlorophyll a-containing freshwater bacterium in the genus Aquabacterium of the class Betaproteobacteria.</title>
        <authorList>
            <person name="Hirose S."/>
            <person name="Tank M."/>
            <person name="Hara E."/>
            <person name="Tamaki H."/>
            <person name="Takaichi S."/>
            <person name="Haruta S."/>
            <person name="Hanada S."/>
        </authorList>
    </citation>
    <scope>NUCLEOTIDE SEQUENCE [LARGE SCALE GENOMIC DNA]</scope>
    <source>
        <strain evidence="2">W35</strain>
    </source>
</reference>
<gene>
    <name evidence="1" type="ORF">AQPW35_27830</name>
</gene>
<comment type="caution">
    <text evidence="1">The sequence shown here is derived from an EMBL/GenBank/DDBJ whole genome shotgun (WGS) entry which is preliminary data.</text>
</comment>
<accession>A0A480AUA4</accession>
<evidence type="ECO:0000313" key="2">
    <source>
        <dbReference type="Proteomes" id="UP000301751"/>
    </source>
</evidence>
<dbReference type="AlphaFoldDB" id="A0A480AUA4"/>
<evidence type="ECO:0000313" key="1">
    <source>
        <dbReference type="EMBL" id="GCL63702.1"/>
    </source>
</evidence>
<proteinExistence type="predicted"/>
<name>A0A480AUA4_9BURK</name>
<keyword evidence="2" id="KW-1185">Reference proteome</keyword>
<dbReference type="OrthoDB" id="9154015at2"/>
<protein>
    <submittedName>
        <fullName evidence="1">Uncharacterized protein</fullName>
    </submittedName>
</protein>
<dbReference type="Proteomes" id="UP000301751">
    <property type="component" value="Unassembled WGS sequence"/>
</dbReference>
<dbReference type="RefSeq" id="WP_154694086.1">
    <property type="nucleotide sequence ID" value="NZ_BJCL01000006.1"/>
</dbReference>
<sequence length="52" mass="5544">MDIAWSPDGRLAHKARVAAGKSVEVCGALAVGGVVRWRFTTGAPVDFNIHPR</sequence>